<dbReference type="AlphaFoldDB" id="A0A085G0S8"/>
<sequence length="226" mass="24878">MQNFKLLYVFDPLCGWCYASAPALASLAAAFPQQLELMPSGLFSDAGAREMTPSLATHAWTNDQRIESLTGQVFSEKYFNNILMGTDVRFDSQAMNRALTAIRQLDASLETEVLHHLQHERYVNGQDTSAPQVVANIAAQHVQAAGYELDASDFALRLTHDEALAEQTHRRTQTTQSLMDKLAVRGVPLLLVQTGDQYEQISGKPLYVDPQALVAAISEKLSAAAR</sequence>
<dbReference type="InterPro" id="IPR001853">
    <property type="entry name" value="DSBA-like_thioredoxin_dom"/>
</dbReference>
<reference evidence="3 4" key="1">
    <citation type="submission" date="2014-05" db="EMBL/GenBank/DDBJ databases">
        <title>ATOL: Assembling a taxonomically balanced genome-scale reconstruction of the evolutionary history of the Enterobacteriaceae.</title>
        <authorList>
            <person name="Plunkett G.III."/>
            <person name="Neeno-Eckwall E.C."/>
            <person name="Glasner J.D."/>
            <person name="Perna N.T."/>
        </authorList>
    </citation>
    <scope>NUCLEOTIDE SEQUENCE [LARGE SCALE GENOMIC DNA]</scope>
    <source>
        <strain evidence="3 4">ATCC 33852</strain>
    </source>
</reference>
<dbReference type="GeneID" id="78382162"/>
<dbReference type="GO" id="GO:0016491">
    <property type="term" value="F:oxidoreductase activity"/>
    <property type="evidence" value="ECO:0007669"/>
    <property type="project" value="InterPro"/>
</dbReference>
<feature type="chain" id="PRO_5001790619" evidence="1">
    <location>
        <begin position="26"/>
        <end position="226"/>
    </location>
</feature>
<feature type="domain" description="DSBA-like thioredoxin" evidence="2">
    <location>
        <begin position="9"/>
        <end position="203"/>
    </location>
</feature>
<gene>
    <name evidence="3" type="ORF">GEAM_4449</name>
</gene>
<evidence type="ECO:0000256" key="1">
    <source>
        <dbReference type="SAM" id="SignalP"/>
    </source>
</evidence>
<dbReference type="Pfam" id="PF01323">
    <property type="entry name" value="DSBA"/>
    <property type="match status" value="1"/>
</dbReference>
<dbReference type="CDD" id="cd03025">
    <property type="entry name" value="DsbA_FrnE_like"/>
    <property type="match status" value="1"/>
</dbReference>
<evidence type="ECO:0000313" key="4">
    <source>
        <dbReference type="Proteomes" id="UP000028640"/>
    </source>
</evidence>
<protein>
    <submittedName>
        <fullName evidence="3">Thioredoxin-like protein</fullName>
    </submittedName>
</protein>
<dbReference type="Gene3D" id="3.40.30.10">
    <property type="entry name" value="Glutaredoxin"/>
    <property type="match status" value="1"/>
</dbReference>
<dbReference type="OrthoDB" id="9813770at2"/>
<name>A0A085G0S8_EWIA3</name>
<proteinExistence type="predicted"/>
<comment type="caution">
    <text evidence="3">The sequence shown here is derived from an EMBL/GenBank/DDBJ whole genome shotgun (WGS) entry which is preliminary data.</text>
</comment>
<dbReference type="InterPro" id="IPR036249">
    <property type="entry name" value="Thioredoxin-like_sf"/>
</dbReference>
<dbReference type="eggNOG" id="COG3531">
    <property type="taxonomic scope" value="Bacteria"/>
</dbReference>
<dbReference type="RefSeq" id="WP_034796230.1">
    <property type="nucleotide sequence ID" value="NZ_JMPJ01000076.1"/>
</dbReference>
<keyword evidence="4" id="KW-1185">Reference proteome</keyword>
<dbReference type="EMBL" id="JMPJ01000076">
    <property type="protein sequence ID" value="KFC77323.1"/>
    <property type="molecule type" value="Genomic_DNA"/>
</dbReference>
<keyword evidence="1" id="KW-0732">Signal</keyword>
<evidence type="ECO:0000313" key="3">
    <source>
        <dbReference type="EMBL" id="KFC77323.1"/>
    </source>
</evidence>
<dbReference type="STRING" id="910964.GEAM_4449"/>
<feature type="signal peptide" evidence="1">
    <location>
        <begin position="1"/>
        <end position="25"/>
    </location>
</feature>
<dbReference type="SUPFAM" id="SSF52833">
    <property type="entry name" value="Thioredoxin-like"/>
    <property type="match status" value="1"/>
</dbReference>
<dbReference type="Proteomes" id="UP000028640">
    <property type="component" value="Unassembled WGS sequence"/>
</dbReference>
<organism evidence="3 4">
    <name type="scientific">Ewingella americana (strain ATCC 33852 / DSM 4580 / CCUG 14506 / JCM 5911 / LMG 7869 / NCTC 12157 / CDC 1468-78)</name>
    <dbReference type="NCBI Taxonomy" id="910964"/>
    <lineage>
        <taxon>Bacteria</taxon>
        <taxon>Pseudomonadati</taxon>
        <taxon>Pseudomonadota</taxon>
        <taxon>Gammaproteobacteria</taxon>
        <taxon>Enterobacterales</taxon>
        <taxon>Yersiniaceae</taxon>
        <taxon>Ewingella</taxon>
    </lineage>
</organism>
<evidence type="ECO:0000259" key="2">
    <source>
        <dbReference type="Pfam" id="PF01323"/>
    </source>
</evidence>
<accession>A0A085G0S8</accession>